<dbReference type="PANTHER" id="PTHR34933">
    <property type="entry name" value="FLAGELLAR L-RING PROTEIN"/>
    <property type="match status" value="1"/>
</dbReference>
<keyword evidence="7" id="KW-0449">Lipoprotein</keyword>
<dbReference type="InterPro" id="IPR000527">
    <property type="entry name" value="Flag_Lring"/>
</dbReference>
<dbReference type="Pfam" id="PF02107">
    <property type="entry name" value="FlgH"/>
    <property type="match status" value="1"/>
</dbReference>
<keyword evidence="3 7" id="KW-0732">Signal</keyword>
<dbReference type="OrthoDB" id="9789227at2"/>
<dbReference type="GO" id="GO:0071973">
    <property type="term" value="P:bacterial-type flagellum-dependent cell motility"/>
    <property type="evidence" value="ECO:0007669"/>
    <property type="project" value="InterPro"/>
</dbReference>
<dbReference type="Proteomes" id="UP000035444">
    <property type="component" value="Unassembled WGS sequence"/>
</dbReference>
<gene>
    <name evidence="7" type="primary">flgH</name>
    <name evidence="8" type="ORF">WH96_14120</name>
</gene>
<name>A0A0H2MD47_9PROT</name>
<comment type="subunit">
    <text evidence="7">The basal body constitutes a major portion of the flagellar organelle and consists of four rings (L,P,S, and M) mounted on a central rod.</text>
</comment>
<keyword evidence="8" id="KW-0969">Cilium</keyword>
<accession>A0A0H2MD47</accession>
<protein>
    <recommendedName>
        <fullName evidence="7">Flagellar L-ring protein</fullName>
    </recommendedName>
    <alternativeName>
        <fullName evidence="7">Basal body L-ring protein</fullName>
    </alternativeName>
</protein>
<dbReference type="GO" id="GO:0009279">
    <property type="term" value="C:cell outer membrane"/>
    <property type="evidence" value="ECO:0007669"/>
    <property type="project" value="UniProtKB-SubCell"/>
</dbReference>
<dbReference type="PANTHER" id="PTHR34933:SF1">
    <property type="entry name" value="FLAGELLAR L-RING PROTEIN"/>
    <property type="match status" value="1"/>
</dbReference>
<comment type="function">
    <text evidence="1 7">Assembles around the rod to form the L-ring and probably protects the motor/basal body from shearing forces during rotation.</text>
</comment>
<comment type="caution">
    <text evidence="8">The sequence shown here is derived from an EMBL/GenBank/DDBJ whole genome shotgun (WGS) entry which is preliminary data.</text>
</comment>
<dbReference type="GO" id="GO:0003774">
    <property type="term" value="F:cytoskeletal motor activity"/>
    <property type="evidence" value="ECO:0007669"/>
    <property type="project" value="InterPro"/>
</dbReference>
<evidence type="ECO:0000256" key="7">
    <source>
        <dbReference type="HAMAP-Rule" id="MF_00415"/>
    </source>
</evidence>
<evidence type="ECO:0000256" key="1">
    <source>
        <dbReference type="ARBA" id="ARBA00002591"/>
    </source>
</evidence>
<dbReference type="AlphaFoldDB" id="A0A0H2MD47"/>
<comment type="similarity">
    <text evidence="2 7">Belongs to the FlgH family.</text>
</comment>
<evidence type="ECO:0000313" key="9">
    <source>
        <dbReference type="Proteomes" id="UP000035444"/>
    </source>
</evidence>
<evidence type="ECO:0000256" key="5">
    <source>
        <dbReference type="ARBA" id="ARBA00023143"/>
    </source>
</evidence>
<evidence type="ECO:0000313" key="8">
    <source>
        <dbReference type="EMBL" id="KLN60303.1"/>
    </source>
</evidence>
<organism evidence="8 9">
    <name type="scientific">Kiloniella spongiae</name>
    <dbReference type="NCBI Taxonomy" id="1489064"/>
    <lineage>
        <taxon>Bacteria</taxon>
        <taxon>Pseudomonadati</taxon>
        <taxon>Pseudomonadota</taxon>
        <taxon>Alphaproteobacteria</taxon>
        <taxon>Rhodospirillales</taxon>
        <taxon>Kiloniellaceae</taxon>
        <taxon>Kiloniella</taxon>
    </lineage>
</organism>
<proteinExistence type="inferred from homology"/>
<dbReference type="STRING" id="1489064.WH96_14120"/>
<sequence length="250" mass="27199">MNTLLKSPISRYLIAGVLGFSLTACNAISRISEIGEVPKLSKIENPAPPQPITLPMPAPQVATRQPNSLWRPGSRAFLKDQRADEIGDLLTVVIQIDDKAAVSNTTERTRANAEGAGLTNFLGYETELGGIFNDNLNPATLVDGESTSASKGVGTVDREEEINLRVAALVTQVMPNGNLIISGRQEVRVNFEVRELLVSGMIRPEDITSTNTISYDQIAEARIAYGGRGQLSDVQQPRYGQQLYDIIFPF</sequence>
<dbReference type="HAMAP" id="MF_00415">
    <property type="entry name" value="FlgH"/>
    <property type="match status" value="1"/>
</dbReference>
<keyword evidence="5 7" id="KW-0975">Bacterial flagellum</keyword>
<keyword evidence="9" id="KW-1185">Reference proteome</keyword>
<keyword evidence="8" id="KW-0966">Cell projection</keyword>
<keyword evidence="4 7" id="KW-0472">Membrane</keyword>
<comment type="subcellular location">
    <subcellularLocation>
        <location evidence="7">Cell outer membrane</location>
        <topology evidence="7">Lipid-anchor</topology>
    </subcellularLocation>
    <subcellularLocation>
        <location evidence="7">Bacterial flagellum basal body</location>
    </subcellularLocation>
</comment>
<dbReference type="PATRIC" id="fig|1489064.4.peg.4169"/>
<dbReference type="NCBIfam" id="NF001305">
    <property type="entry name" value="PRK00249.1-5"/>
    <property type="match status" value="1"/>
</dbReference>
<evidence type="ECO:0000256" key="3">
    <source>
        <dbReference type="ARBA" id="ARBA00022729"/>
    </source>
</evidence>
<dbReference type="PROSITE" id="PS51257">
    <property type="entry name" value="PROKAR_LIPOPROTEIN"/>
    <property type="match status" value="1"/>
</dbReference>
<dbReference type="PRINTS" id="PR01008">
    <property type="entry name" value="FLGLRINGFLGH"/>
</dbReference>
<keyword evidence="8" id="KW-0282">Flagellum</keyword>
<evidence type="ECO:0000256" key="6">
    <source>
        <dbReference type="ARBA" id="ARBA00023237"/>
    </source>
</evidence>
<reference evidence="8 9" key="1">
    <citation type="submission" date="2015-03" db="EMBL/GenBank/DDBJ databases">
        <title>Genome Sequence of Kiloniella spongiae MEBiC09566, isolated from a marine sponge.</title>
        <authorList>
            <person name="Shao Z."/>
            <person name="Wang L."/>
            <person name="Li X."/>
        </authorList>
    </citation>
    <scope>NUCLEOTIDE SEQUENCE [LARGE SCALE GENOMIC DNA]</scope>
    <source>
        <strain evidence="8 9">MEBiC09566</strain>
    </source>
</reference>
<evidence type="ECO:0000256" key="2">
    <source>
        <dbReference type="ARBA" id="ARBA00006929"/>
    </source>
</evidence>
<keyword evidence="6 7" id="KW-0998">Cell outer membrane</keyword>
<evidence type="ECO:0000256" key="4">
    <source>
        <dbReference type="ARBA" id="ARBA00023136"/>
    </source>
</evidence>
<dbReference type="GO" id="GO:0009427">
    <property type="term" value="C:bacterial-type flagellum basal body, distal rod, L ring"/>
    <property type="evidence" value="ECO:0007669"/>
    <property type="project" value="InterPro"/>
</dbReference>
<dbReference type="EMBL" id="LAQL01000008">
    <property type="protein sequence ID" value="KLN60303.1"/>
    <property type="molecule type" value="Genomic_DNA"/>
</dbReference>
<dbReference type="RefSeq" id="WP_047764832.1">
    <property type="nucleotide sequence ID" value="NZ_LAQL01000008.1"/>
</dbReference>